<name>A0A9W8YL39_9PEZI</name>
<dbReference type="InterPro" id="IPR000182">
    <property type="entry name" value="GNAT_dom"/>
</dbReference>
<dbReference type="SUPFAM" id="SSF55729">
    <property type="entry name" value="Acyl-CoA N-acyltransferases (Nat)"/>
    <property type="match status" value="1"/>
</dbReference>
<keyword evidence="4" id="KW-1185">Reference proteome</keyword>
<proteinExistence type="predicted"/>
<keyword evidence="1" id="KW-0808">Transferase</keyword>
<evidence type="ECO:0000256" key="1">
    <source>
        <dbReference type="ARBA" id="ARBA00022679"/>
    </source>
</evidence>
<protein>
    <recommendedName>
        <fullName evidence="2">N-acetyltransferase domain-containing protein</fullName>
    </recommendedName>
</protein>
<gene>
    <name evidence="3" type="ORF">N0V93_009576</name>
</gene>
<dbReference type="Pfam" id="PF00583">
    <property type="entry name" value="Acetyltransf_1"/>
    <property type="match status" value="1"/>
</dbReference>
<evidence type="ECO:0000313" key="3">
    <source>
        <dbReference type="EMBL" id="KAJ4386678.1"/>
    </source>
</evidence>
<dbReference type="InterPro" id="IPR050769">
    <property type="entry name" value="NAT_camello-type"/>
</dbReference>
<dbReference type="Gene3D" id="3.40.630.30">
    <property type="match status" value="1"/>
</dbReference>
<dbReference type="OrthoDB" id="9975416at2759"/>
<dbReference type="InterPro" id="IPR016181">
    <property type="entry name" value="Acyl_CoA_acyltransferase"/>
</dbReference>
<evidence type="ECO:0000259" key="2">
    <source>
        <dbReference type="PROSITE" id="PS51186"/>
    </source>
</evidence>
<dbReference type="CDD" id="cd04301">
    <property type="entry name" value="NAT_SF"/>
    <property type="match status" value="1"/>
</dbReference>
<dbReference type="EMBL" id="JAPEVB010000006">
    <property type="protein sequence ID" value="KAJ4386678.1"/>
    <property type="molecule type" value="Genomic_DNA"/>
</dbReference>
<dbReference type="PANTHER" id="PTHR13947">
    <property type="entry name" value="GNAT FAMILY N-ACETYLTRANSFERASE"/>
    <property type="match status" value="1"/>
</dbReference>
<dbReference type="PANTHER" id="PTHR13947:SF37">
    <property type="entry name" value="LD18367P"/>
    <property type="match status" value="1"/>
</dbReference>
<organism evidence="3 4">
    <name type="scientific">Gnomoniopsis smithogilvyi</name>
    <dbReference type="NCBI Taxonomy" id="1191159"/>
    <lineage>
        <taxon>Eukaryota</taxon>
        <taxon>Fungi</taxon>
        <taxon>Dikarya</taxon>
        <taxon>Ascomycota</taxon>
        <taxon>Pezizomycotina</taxon>
        <taxon>Sordariomycetes</taxon>
        <taxon>Sordariomycetidae</taxon>
        <taxon>Diaporthales</taxon>
        <taxon>Gnomoniaceae</taxon>
        <taxon>Gnomoniopsis</taxon>
    </lineage>
</organism>
<evidence type="ECO:0000313" key="4">
    <source>
        <dbReference type="Proteomes" id="UP001140453"/>
    </source>
</evidence>
<comment type="caution">
    <text evidence="3">The sequence shown here is derived from an EMBL/GenBank/DDBJ whole genome shotgun (WGS) entry which is preliminary data.</text>
</comment>
<feature type="domain" description="N-acetyltransferase" evidence="2">
    <location>
        <begin position="88"/>
        <end position="265"/>
    </location>
</feature>
<dbReference type="AlphaFoldDB" id="A0A9W8YL39"/>
<reference evidence="3" key="1">
    <citation type="submission" date="2022-10" db="EMBL/GenBank/DDBJ databases">
        <title>Tapping the CABI collections for fungal endophytes: first genome assemblies for Collariella, Neodidymelliopsis, Ascochyta clinopodiicola, Didymella pomorum, Didymosphaeria variabile, Neocosmospora piperis and Neocucurbitaria cava.</title>
        <authorList>
            <person name="Hill R."/>
        </authorList>
    </citation>
    <scope>NUCLEOTIDE SEQUENCE</scope>
    <source>
        <strain evidence="3">IMI 355082</strain>
    </source>
</reference>
<dbReference type="Proteomes" id="UP001140453">
    <property type="component" value="Unassembled WGS sequence"/>
</dbReference>
<dbReference type="GO" id="GO:0008080">
    <property type="term" value="F:N-acetyltransferase activity"/>
    <property type="evidence" value="ECO:0007669"/>
    <property type="project" value="InterPro"/>
</dbReference>
<dbReference type="PROSITE" id="PS51186">
    <property type="entry name" value="GNAT"/>
    <property type="match status" value="1"/>
</dbReference>
<accession>A0A9W8YL39</accession>
<sequence>MYRKHLRIKLAQTGVDIKSGARAHLRARRGLTHYYNRNVTYVSSLQPTNIRALAPCYALSTSDIHPISFFSTAAKMGSNIPNSQASAVRIRKADPSDAGQIAAVGTAVFTHTFRASGCTEAQLQSYLDEAYTPDAILSTLTSPSHYTLVAVDQASPSTILGFALLNTGSTEPVIDEGNYTRPVELQRLYVSLNAHGRGIGKGLMAEAERVAREEWAKETMWLGVWESNAVAQGLYGKLGFKRVGKHAFDVGGDIQTDWIMVKALR</sequence>